<feature type="domain" description="F-box associated beta-propeller type 3" evidence="1">
    <location>
        <begin position="160"/>
        <end position="463"/>
    </location>
</feature>
<dbReference type="InterPro" id="IPR013187">
    <property type="entry name" value="F-box-assoc_dom_typ3"/>
</dbReference>
<name>A0A1J3JAP5_NOCCA</name>
<gene>
    <name evidence="2" type="ORF">MP_TR1260_c0_g1_i1_g.3186</name>
</gene>
<reference evidence="2" key="1">
    <citation type="submission" date="2016-07" db="EMBL/GenBank/DDBJ databases">
        <title>De novo transcriptome assembly of four accessions of the metal hyperaccumulator plant Noccaea caerulescens.</title>
        <authorList>
            <person name="Blande D."/>
            <person name="Halimaa P."/>
            <person name="Tervahauta A.I."/>
            <person name="Aarts M.G."/>
            <person name="Karenlampi S.O."/>
        </authorList>
    </citation>
    <scope>NUCLEOTIDE SEQUENCE</scope>
</reference>
<dbReference type="InterPro" id="IPR017451">
    <property type="entry name" value="F-box-assoc_interact_dom"/>
</dbReference>
<proteinExistence type="predicted"/>
<dbReference type="AlphaFoldDB" id="A0A1J3JAP5"/>
<dbReference type="Pfam" id="PF08268">
    <property type="entry name" value="FBA_3"/>
    <property type="match status" value="1"/>
</dbReference>
<dbReference type="NCBIfam" id="TIGR01640">
    <property type="entry name" value="F_box_assoc_1"/>
    <property type="match status" value="1"/>
</dbReference>
<dbReference type="EMBL" id="GEVM01016894">
    <property type="protein sequence ID" value="JAU89044.1"/>
    <property type="molecule type" value="Transcribed_RNA"/>
</dbReference>
<sequence>MYDHRTLTDCALNEQLESNKSHLVKLGPTLPDNGEKIRNKIASLEEEKQRRASLASKTEKENEVEDVVLKESCMAFFDLPKEDDEASLPRKLLFAFPDDKNDNKWDFNYRSMEMTTVEALPHPYFKSLLVQKGEDLTPGAAVYRCLNRPNRPSFEPFRESTCGLEPFHSTRGWLCFTDTQDTYGRKKWVARIFSPSTGQTIDLDSPDTKRKCVRYFLGYEPKSSTYKVLCVAGEQRLPCEPCEYFVMTLGNEKRSWRLIRSNQPHYSLLANGDGLCIEGSLYFVGSVVNGHNNGHNLENVIINFDLSKETFTIVGDNETVGENATGKFIAYSTILVNFQGRLGTISTDDGECSEYSIPYVTEKTGHLVLRVLIDSKWSKREIPPFWKKHFIKRKVAVWDTDPVTYKLKIVGLTRSDEILLAPEYFDPVDAFFIYSFQIETATECRMPVEMRLRHRRVCVYPDHVLTCTPEEHELTCIPAPDDM</sequence>
<dbReference type="PANTHER" id="PTHR31111:SF125">
    <property type="entry name" value="F-BOX PROTEIN CPR30-LIKE"/>
    <property type="match status" value="1"/>
</dbReference>
<accession>A0A1J3JAP5</accession>
<evidence type="ECO:0000313" key="2">
    <source>
        <dbReference type="EMBL" id="JAU89044.1"/>
    </source>
</evidence>
<dbReference type="PANTHER" id="PTHR31111">
    <property type="entry name" value="BNAA05G37150D PROTEIN-RELATED"/>
    <property type="match status" value="1"/>
</dbReference>
<protein>
    <submittedName>
        <fullName evidence="2">Putative F-box protein</fullName>
    </submittedName>
</protein>
<organism evidence="2">
    <name type="scientific">Noccaea caerulescens</name>
    <name type="common">Alpine penny-cress</name>
    <name type="synonym">Thlaspi caerulescens</name>
    <dbReference type="NCBI Taxonomy" id="107243"/>
    <lineage>
        <taxon>Eukaryota</taxon>
        <taxon>Viridiplantae</taxon>
        <taxon>Streptophyta</taxon>
        <taxon>Embryophyta</taxon>
        <taxon>Tracheophyta</taxon>
        <taxon>Spermatophyta</taxon>
        <taxon>Magnoliopsida</taxon>
        <taxon>eudicotyledons</taxon>
        <taxon>Gunneridae</taxon>
        <taxon>Pentapetalae</taxon>
        <taxon>rosids</taxon>
        <taxon>malvids</taxon>
        <taxon>Brassicales</taxon>
        <taxon>Brassicaceae</taxon>
        <taxon>Coluteocarpeae</taxon>
        <taxon>Noccaea</taxon>
    </lineage>
</organism>
<evidence type="ECO:0000259" key="1">
    <source>
        <dbReference type="Pfam" id="PF08268"/>
    </source>
</evidence>